<dbReference type="Proteomes" id="UP000693941">
    <property type="component" value="Chromosome"/>
</dbReference>
<dbReference type="EMBL" id="CP077713">
    <property type="protein sequence ID" value="QXJ33894.1"/>
    <property type="molecule type" value="Genomic_DNA"/>
</dbReference>
<reference evidence="1 4" key="1">
    <citation type="journal article" date="2021" name="Environ. Microbiol.">
        <title>New insights into the diversity and evolution of the archaeal mobilome from three complete genomes of Saccharolobus shibatae.</title>
        <authorList>
            <person name="Medvedeva S."/>
            <person name="Brandt D."/>
            <person name="Cvirkaite-Krupovic V."/>
            <person name="Liu Y."/>
            <person name="Severinov K."/>
            <person name="Ishino S."/>
            <person name="Ishino Y."/>
            <person name="Prangishvili D."/>
            <person name="Kalinowski J."/>
            <person name="Krupovic M."/>
        </authorList>
    </citation>
    <scope>NUCLEOTIDE SEQUENCE</scope>
    <source>
        <strain evidence="1">BEU9</strain>
        <strain evidence="2 4">S38A</strain>
    </source>
</reference>
<protein>
    <submittedName>
        <fullName evidence="1">Uncharacterized protein</fullName>
    </submittedName>
</protein>
<dbReference type="EMBL" id="CP077715">
    <property type="protein sequence ID" value="QXJ30859.1"/>
    <property type="molecule type" value="Genomic_DNA"/>
</dbReference>
<dbReference type="Proteomes" id="UP000694036">
    <property type="component" value="Chromosome"/>
</dbReference>
<gene>
    <name evidence="1" type="ORF">J5U21_00508</name>
    <name evidence="2" type="ORF">J5U22_00439</name>
</gene>
<keyword evidence="4" id="KW-1185">Reference proteome</keyword>
<organism evidence="1 3">
    <name type="scientific">Saccharolobus shibatae</name>
    <dbReference type="NCBI Taxonomy" id="2286"/>
    <lineage>
        <taxon>Archaea</taxon>
        <taxon>Thermoproteota</taxon>
        <taxon>Thermoprotei</taxon>
        <taxon>Sulfolobales</taxon>
        <taxon>Sulfolobaceae</taxon>
        <taxon>Saccharolobus</taxon>
    </lineage>
</organism>
<evidence type="ECO:0000313" key="1">
    <source>
        <dbReference type="EMBL" id="QXJ30859.1"/>
    </source>
</evidence>
<name>A0A8F5BSW9_9CREN</name>
<dbReference type="AlphaFoldDB" id="A0A8F5BSW9"/>
<evidence type="ECO:0000313" key="2">
    <source>
        <dbReference type="EMBL" id="QXJ33894.1"/>
    </source>
</evidence>
<evidence type="ECO:0000313" key="4">
    <source>
        <dbReference type="Proteomes" id="UP000694036"/>
    </source>
</evidence>
<evidence type="ECO:0000313" key="3">
    <source>
        <dbReference type="Proteomes" id="UP000693941"/>
    </source>
</evidence>
<proteinExistence type="predicted"/>
<accession>A0A8F5BSW9</accession>
<sequence>MRSKNFPEILVLEKLEEEISMKKFLSILLYYLFSSSI</sequence>